<dbReference type="Proteomes" id="UP000007842">
    <property type="component" value="Chromosome"/>
</dbReference>
<dbReference type="Pfam" id="PF20028">
    <property type="entry name" value="VMAP-C"/>
    <property type="match status" value="1"/>
</dbReference>
<gene>
    <name evidence="3" type="ordered locus">SCATT_48450</name>
</gene>
<dbReference type="InterPro" id="IPR009003">
    <property type="entry name" value="Peptidase_S1_PA"/>
</dbReference>
<evidence type="ECO:0000256" key="1">
    <source>
        <dbReference type="SAM" id="MobiDB-lite"/>
    </source>
</evidence>
<name>F8JYJ9_STREN</name>
<proteinExistence type="predicted"/>
<dbReference type="EMBL" id="CP003219">
    <property type="protein sequence ID" value="AEW97216.1"/>
    <property type="molecule type" value="Genomic_DNA"/>
</dbReference>
<dbReference type="KEGG" id="sct:SCAT_4851"/>
<evidence type="ECO:0000313" key="3">
    <source>
        <dbReference type="EMBL" id="AEW97216.1"/>
    </source>
</evidence>
<evidence type="ECO:0000313" key="4">
    <source>
        <dbReference type="Proteomes" id="UP000007842"/>
    </source>
</evidence>
<feature type="compositionally biased region" description="Basic and acidic residues" evidence="1">
    <location>
        <begin position="740"/>
        <end position="751"/>
    </location>
</feature>
<accession>F8JYJ9</accession>
<feature type="region of interest" description="Disordered" evidence="1">
    <location>
        <begin position="727"/>
        <end position="761"/>
    </location>
</feature>
<dbReference type="Pfam" id="PF13365">
    <property type="entry name" value="Trypsin_2"/>
    <property type="match status" value="1"/>
</dbReference>
<dbReference type="STRING" id="1003195.SCATT_48450"/>
<dbReference type="AlphaFoldDB" id="F8JYJ9"/>
<dbReference type="HOGENOM" id="CLU_375928_0_0_11"/>
<dbReference type="PATRIC" id="fig|1003195.11.peg.6279"/>
<dbReference type="SUPFAM" id="SSF50494">
    <property type="entry name" value="Trypsin-like serine proteases"/>
    <property type="match status" value="1"/>
</dbReference>
<dbReference type="KEGG" id="scy:SCATT_48450"/>
<feature type="domain" description="vWA-MoxR associated protein C-terminal" evidence="2">
    <location>
        <begin position="516"/>
        <end position="741"/>
    </location>
</feature>
<evidence type="ECO:0000259" key="2">
    <source>
        <dbReference type="Pfam" id="PF20028"/>
    </source>
</evidence>
<keyword evidence="4" id="KW-1185">Reference proteome</keyword>
<dbReference type="eggNOG" id="COG0265">
    <property type="taxonomic scope" value="Bacteria"/>
</dbReference>
<accession>G8WXR6</accession>
<reference evidence="4" key="1">
    <citation type="submission" date="2011-12" db="EMBL/GenBank/DDBJ databases">
        <title>Complete genome sequence of Streptomyces cattleya strain DSM 46488.</title>
        <authorList>
            <person name="Ou H.-Y."/>
            <person name="Li P."/>
            <person name="Zhao C."/>
            <person name="O'Hagan D."/>
            <person name="Deng Z."/>
        </authorList>
    </citation>
    <scope>NUCLEOTIDE SEQUENCE [LARGE SCALE GENOMIC DNA]</scope>
    <source>
        <strain evidence="4">ATCC 35852 / DSM 46488 / JCM 4925 / NBRC 14057 / NRRL 8057</strain>
    </source>
</reference>
<dbReference type="InterPro" id="IPR045450">
    <property type="entry name" value="VMAP_C"/>
</dbReference>
<dbReference type="RefSeq" id="WP_014145555.1">
    <property type="nucleotide sequence ID" value="NC_016111.1"/>
</dbReference>
<dbReference type="OrthoDB" id="3307525at2"/>
<sequence length="761" mass="80673">MRWFGYAGEGTGAAEPVRAAFASVLRARDGVAAGGGVLLTDRHLLTCAHVVNDALGKGLLETGHPGGVRLRVAFPGSAAVRAAACTAAVATAPRPAASRAVPDGVPPGPGGDRPARLTHWIPPRRPPGEALEWHGDLAVLELDEPLPVPPPAWQVMAAGQEVRAWHGGGHPATLVEVTVKDVDGRVGYIDGTLSGAAIGPGYSGGPLWSAAERAVVGLVVARLSPPDAPFSADHVVRRGWAIPWQAVRRELAEGGAGALLPPDAPDAWPAEERGAVRHELVGPLAVLLPDPAARADAGRRLARQCGRSAPDDGTAPSFEELAAVLTEDPRALPTLTEVLAPAAEGGRARDAVRALHTLGALALGSRLLSYGEHRRLLALLDPVAERDPALLPAAARGALEYPELPEPVRPARLGPRRVAAAVAALEQLGDGARVPDGSPRVPALLKVAEYVAAALPGTEREALRGWSRQVARRLGIHRAALAERRADAVAWAGRRTAGGHRTVVRLARRPGDAAEEFRCTVWRERPDGTLSRASTGDDRPLRPARIAELIRQAAAVDDTSAPLVEVVVDRDALELPVDEWGEPDASDPLAGLFSPGALGAEFQVVLRCPELRHRSPTGPADLRRRWAGNRTEEPLVVDERVGDARALKDLLYRTGRRATGRVVVHGPAAGRALMLQVCLFLGVPVVLWDRTADGFQHAPRLDQVDPAGPLESLPERVRDFRVDVYADPGRPARPALVWENPDRPLPDELRLADPVAMTEES</sequence>
<organism evidence="3 4">
    <name type="scientific">Streptantibioticus cattleyicolor (strain ATCC 35852 / DSM 46488 / JCM 4925 / NBRC 14057 / NRRL 8057)</name>
    <name type="common">Streptomyces cattleya</name>
    <dbReference type="NCBI Taxonomy" id="1003195"/>
    <lineage>
        <taxon>Bacteria</taxon>
        <taxon>Bacillati</taxon>
        <taxon>Actinomycetota</taxon>
        <taxon>Actinomycetes</taxon>
        <taxon>Kitasatosporales</taxon>
        <taxon>Streptomycetaceae</taxon>
        <taxon>Streptantibioticus</taxon>
    </lineage>
</organism>
<protein>
    <recommendedName>
        <fullName evidence="2">vWA-MoxR associated protein C-terminal domain-containing protein</fullName>
    </recommendedName>
</protein>